<sequence>MRHDISAPSRIAVVGMGCRLPGDIDSPAALWHLLTEGRDAVGEPPAERRELWPDEPSAHIGLPTHGGYLRDVSRFDADFFGVSGREADVLDPQHRLLLEVAWEALEHAGMPPDRLSGTSTGVFTGLSYNDYMDRLERHPGVNEGSALSNSHCVAAGRISYLLGLHGPCVALDTACSSSLVAVHLAAQALRAGECDLALAGGVTLMFEPRTTRSFVRMGMLSHTGHCHAFDAAADGFVRGEGCGIVVLKRLEDAERDRDRVLAVLRGSAVNQDGRSDGLAAPSATAQRALYQEALRRAGIDAADVGMVEAHGTGTPVGDPVEFTSLAQVYGTGRDRCALASVKTNLGHLEPAAGVTGMIKAILCLGHGRIPPNLHFTRWNPAIDADRTRFFIPRELTPWPVRTGPRLAAVSSFGFSGTNAHVLLEQPPAAPAPEEAPRPRLATRSVPQVFLVPAGSPAALPAAAHRMADWLEGDGAGVPLRDIAHTLALRRSGGRGRLGVITGTRGELVQGLRAFAAGQAHPDVVTGSVSAAVSRRPVWVFSGQGSQWPGMGRQLLERDRAFAAALTEADELIAAEAGFSVLDIVRAGEPVTGCARVQPVLFALQTALAATWRAHGVEPAGVIGHSMGEVAAAVVAGALSLADGAAVICRRSALLARVAGRGAMATVGLAAAEAQSALEAAAAEGTVTVAVMAAPGSTVVAGDTATVERLVADWERRGVPAALVAVDVASHSPQMDPLLADLRTALADLRPRRPRVPFYTTVLDDPHAVPVFDADYWCANLRRPVRFSAAVAAAAADRHLVYTEISPHPVVTHPVARSLAGLVDDPVVLPTLRRDTDETATFRTQLAALHCAGVPVDWTRLYAGAALADVPPITFDRTHHWADIPLPDAPGGPAELRAAGELPGVHTEVPGQPPRHSWRATTGTAALPWLDDHRVHGTPVLPGAAYYALALTTACEVFDTAATEVEVTDLRFRELLRLTDRTDLSTTVTLAATDRAECEIYGRGEDGTWVRQATAVLRRLAVPPRSRPASVQTLALRHPIAVEPAALYRNMRARGLEHGAAFSGITEVHASRYGNSFWARIELPEASRAPGHGLRVHPVLVDLCAQLLVAGLLEDDEPGLVLPVRVQSARVLGDPATAVHCHARMAEATPESVVGHIRLLDAEGRPVLALDGLRLARRTVPKTAAEVDRWFLEVGWERAERPAAPATLRPGRWLVVGEADGGARTLAYALRSAGAEARVWDTALTDESLDAFRDALTGRLAGSGGELRGVVLLCAPPPAGHDTPGGAAAPGADALSRTRRLLAAAQVLTARIPEPPRLYAVTRGARALAPGEPADPGQSALRGVVRVLAYEHPELRATLVDTGGTGDLVAELLADAAEDEIALRGGDRYVARLAYAPVTDEERTEAVTRTVRGGTDGFRLRAGRLGDLGTLELAATRRRPPGPGEVELRVLAAGLNFRDVLTSMGLLPGDADDIRYRIGFECAGEVTAVGPGVDHPRTGDRVVAVDVRGGAFGSFVIVPADCAGPIPEGLDPATAAGLPIAFLTAWYALRHIGRLTAGERVLIHSATGGTGLAAIAVARLLGAEVLATAGSEEKRRYLRGMGIAQVMDSRSLDFRDEVKEATGGEGVDIVLNSLSGAAIRAGLECLRPFGRFLELGVRDILSDAPLGLSPLQHNITFSTVDLRELQAARPAVMATLLREVLAEFTAGRLKPLRCTAFPLAEATDAFRRMAGARHIGKLVLTVPQDGEIRAVLPDGPLPVREDGTYIITGGLRGLGLATASWLAAQGAHHLVLNGRSAPTATTARTLAELSAAGTRVTVILGDIGRPGTADRLVAAATADNGAPLRGVVHCAMVLDDAAITTIREDQLHRVWTPKVTGAWRLHHATAGQPLDWFTVFSSMASLLGNPGQGAYAAANAWLDAFAAWRTARGAPTLAVNWGAWGETGVATGFADRGYETIPTDDGLRALGTLLAHGRVQTGVIPGEPDSWIPVTGRHSSLFARLTTDDEHTAATPESTDDIRARLTALPVGLARRAALEAYLSEHIRAVLRLSSTTLDPQTPLKSLGFDSLLAMELRVRLESGLSVKLAGNFVWQHPTVAALAAGLARHMGLEPDAGVGASGPLAEEGPPLGATG</sequence>
<dbReference type="InterPro" id="IPR001227">
    <property type="entry name" value="Ac_transferase_dom_sf"/>
</dbReference>
<reference evidence="12 13" key="1">
    <citation type="submission" date="2021-01" db="EMBL/GenBank/DDBJ databases">
        <title>WGS of actinomycetes isolated from Thailand.</title>
        <authorList>
            <person name="Thawai C."/>
        </authorList>
    </citation>
    <scope>NUCLEOTIDE SEQUENCE [LARGE SCALE GENOMIC DNA]</scope>
    <source>
        <strain evidence="12 13">CA1R205</strain>
    </source>
</reference>
<gene>
    <name evidence="12" type="ORF">JK363_31670</name>
</gene>
<dbReference type="InterPro" id="IPR016035">
    <property type="entry name" value="Acyl_Trfase/lysoPLipase"/>
</dbReference>
<dbReference type="InterPro" id="IPR006162">
    <property type="entry name" value="Ppantetheine_attach_site"/>
</dbReference>
<evidence type="ECO:0000256" key="2">
    <source>
        <dbReference type="ARBA" id="ARBA00022450"/>
    </source>
</evidence>
<accession>A0ABS1NMC1</accession>
<feature type="domain" description="PKS/mFAS DH" evidence="11">
    <location>
        <begin position="899"/>
        <end position="1183"/>
    </location>
</feature>
<evidence type="ECO:0000256" key="6">
    <source>
        <dbReference type="ARBA" id="ARBA00023268"/>
    </source>
</evidence>
<dbReference type="InterPro" id="IPR020841">
    <property type="entry name" value="PKS_Beta-ketoAc_synthase_dom"/>
</dbReference>
<dbReference type="InterPro" id="IPR049900">
    <property type="entry name" value="PKS_mFAS_DH"/>
</dbReference>
<dbReference type="CDD" id="cd00833">
    <property type="entry name" value="PKS"/>
    <property type="match status" value="1"/>
</dbReference>
<dbReference type="InterPro" id="IPR014031">
    <property type="entry name" value="Ketoacyl_synth_C"/>
</dbReference>
<dbReference type="Pfam" id="PF08240">
    <property type="entry name" value="ADH_N"/>
    <property type="match status" value="1"/>
</dbReference>
<dbReference type="InterPro" id="IPR013968">
    <property type="entry name" value="PKS_KR"/>
</dbReference>
<dbReference type="InterPro" id="IPR020843">
    <property type="entry name" value="ER"/>
</dbReference>
<keyword evidence="6" id="KW-0511">Multifunctional enzyme</keyword>
<dbReference type="InterPro" id="IPR009081">
    <property type="entry name" value="PP-bd_ACP"/>
</dbReference>
<dbReference type="RefSeq" id="WP_201880510.1">
    <property type="nucleotide sequence ID" value="NZ_JAERRF010000025.1"/>
</dbReference>
<dbReference type="Proteomes" id="UP000634229">
    <property type="component" value="Unassembled WGS sequence"/>
</dbReference>
<keyword evidence="2" id="KW-0596">Phosphopantetheine</keyword>
<dbReference type="SMART" id="SM00829">
    <property type="entry name" value="PKS_ER"/>
    <property type="match status" value="1"/>
</dbReference>
<dbReference type="SMART" id="SM00826">
    <property type="entry name" value="PKS_DH"/>
    <property type="match status" value="1"/>
</dbReference>
<protein>
    <submittedName>
        <fullName evidence="12">Type I polyketide synthase</fullName>
    </submittedName>
</protein>
<dbReference type="Gene3D" id="3.30.70.250">
    <property type="entry name" value="Malonyl-CoA ACP transacylase, ACP-binding"/>
    <property type="match status" value="1"/>
</dbReference>
<dbReference type="Pfam" id="PF00550">
    <property type="entry name" value="PP-binding"/>
    <property type="match status" value="1"/>
</dbReference>
<keyword evidence="7" id="KW-0012">Acyltransferase</keyword>
<dbReference type="SMART" id="SM00827">
    <property type="entry name" value="PKS_AT"/>
    <property type="match status" value="1"/>
</dbReference>
<dbReference type="InterPro" id="IPR013154">
    <property type="entry name" value="ADH-like_N"/>
</dbReference>
<dbReference type="Pfam" id="PF00109">
    <property type="entry name" value="ketoacyl-synt"/>
    <property type="match status" value="1"/>
</dbReference>
<organism evidence="12 13">
    <name type="scientific">Streptomyces coffeae</name>
    <dbReference type="NCBI Taxonomy" id="621382"/>
    <lineage>
        <taxon>Bacteria</taxon>
        <taxon>Bacillati</taxon>
        <taxon>Actinomycetota</taxon>
        <taxon>Actinomycetes</taxon>
        <taxon>Kitasatosporales</taxon>
        <taxon>Streptomycetaceae</taxon>
        <taxon>Streptomyces</taxon>
    </lineage>
</organism>
<evidence type="ECO:0000256" key="7">
    <source>
        <dbReference type="ARBA" id="ARBA00023315"/>
    </source>
</evidence>
<evidence type="ECO:0000313" key="13">
    <source>
        <dbReference type="Proteomes" id="UP000634229"/>
    </source>
</evidence>
<dbReference type="PANTHER" id="PTHR43775">
    <property type="entry name" value="FATTY ACID SYNTHASE"/>
    <property type="match status" value="1"/>
</dbReference>
<dbReference type="Pfam" id="PF13602">
    <property type="entry name" value="ADH_zinc_N_2"/>
    <property type="match status" value="1"/>
</dbReference>
<dbReference type="SMART" id="SM00822">
    <property type="entry name" value="PKS_KR"/>
    <property type="match status" value="1"/>
</dbReference>
<dbReference type="PROSITE" id="PS00012">
    <property type="entry name" value="PHOSPHOPANTETHEINE"/>
    <property type="match status" value="1"/>
</dbReference>
<feature type="domain" description="Carrier" evidence="9">
    <location>
        <begin position="2032"/>
        <end position="2106"/>
    </location>
</feature>
<evidence type="ECO:0000256" key="8">
    <source>
        <dbReference type="PROSITE-ProRule" id="PRU01363"/>
    </source>
</evidence>
<dbReference type="PROSITE" id="PS00606">
    <property type="entry name" value="KS3_1"/>
    <property type="match status" value="1"/>
</dbReference>
<feature type="active site" description="Proton acceptor; for dehydratase activity" evidence="8">
    <location>
        <position position="932"/>
    </location>
</feature>
<feature type="domain" description="Ketosynthase family 3 (KS3)" evidence="10">
    <location>
        <begin position="8"/>
        <end position="425"/>
    </location>
</feature>
<evidence type="ECO:0000256" key="3">
    <source>
        <dbReference type="ARBA" id="ARBA00022553"/>
    </source>
</evidence>
<keyword evidence="4" id="KW-0808">Transferase</keyword>
<dbReference type="InterPro" id="IPR057326">
    <property type="entry name" value="KR_dom"/>
</dbReference>
<dbReference type="InterPro" id="IPR049551">
    <property type="entry name" value="PKS_DH_C"/>
</dbReference>
<keyword evidence="13" id="KW-1185">Reference proteome</keyword>
<dbReference type="Pfam" id="PF02801">
    <property type="entry name" value="Ketoacyl-synt_C"/>
    <property type="match status" value="1"/>
</dbReference>
<dbReference type="PROSITE" id="PS52004">
    <property type="entry name" value="KS3_2"/>
    <property type="match status" value="1"/>
</dbReference>
<dbReference type="Pfam" id="PF21089">
    <property type="entry name" value="PKS_DH_N"/>
    <property type="match status" value="1"/>
</dbReference>
<dbReference type="Pfam" id="PF08659">
    <property type="entry name" value="KR"/>
    <property type="match status" value="1"/>
</dbReference>
<dbReference type="InterPro" id="IPR016039">
    <property type="entry name" value="Thiolase-like"/>
</dbReference>
<dbReference type="Gene3D" id="3.90.180.10">
    <property type="entry name" value="Medium-chain alcohol dehydrogenases, catalytic domain"/>
    <property type="match status" value="1"/>
</dbReference>
<dbReference type="InterPro" id="IPR020806">
    <property type="entry name" value="PKS_PP-bd"/>
</dbReference>
<dbReference type="InterPro" id="IPR042104">
    <property type="entry name" value="PKS_dehydratase_sf"/>
</dbReference>
<dbReference type="InterPro" id="IPR016036">
    <property type="entry name" value="Malonyl_transacylase_ACP-bd"/>
</dbReference>
<dbReference type="InterPro" id="IPR050091">
    <property type="entry name" value="PKS_NRPS_Biosynth_Enz"/>
</dbReference>
<dbReference type="SUPFAM" id="SSF50129">
    <property type="entry name" value="GroES-like"/>
    <property type="match status" value="1"/>
</dbReference>
<dbReference type="InterPro" id="IPR020807">
    <property type="entry name" value="PKS_DH"/>
</dbReference>
<evidence type="ECO:0000259" key="11">
    <source>
        <dbReference type="PROSITE" id="PS52019"/>
    </source>
</evidence>
<dbReference type="InterPro" id="IPR036736">
    <property type="entry name" value="ACP-like_sf"/>
</dbReference>
<dbReference type="EMBL" id="JAERRF010000025">
    <property type="protein sequence ID" value="MBL1101143.1"/>
    <property type="molecule type" value="Genomic_DNA"/>
</dbReference>
<dbReference type="SUPFAM" id="SSF51735">
    <property type="entry name" value="NAD(P)-binding Rossmann-fold domains"/>
    <property type="match status" value="3"/>
</dbReference>
<dbReference type="SUPFAM" id="SSF52151">
    <property type="entry name" value="FabD/lysophospholipase-like"/>
    <property type="match status" value="1"/>
</dbReference>
<dbReference type="PROSITE" id="PS50075">
    <property type="entry name" value="CARRIER"/>
    <property type="match status" value="1"/>
</dbReference>
<dbReference type="Pfam" id="PF00698">
    <property type="entry name" value="Acyl_transf_1"/>
    <property type="match status" value="1"/>
</dbReference>
<dbReference type="Gene3D" id="3.40.366.10">
    <property type="entry name" value="Malonyl-Coenzyme A Acyl Carrier Protein, domain 2"/>
    <property type="match status" value="1"/>
</dbReference>
<dbReference type="InterPro" id="IPR032821">
    <property type="entry name" value="PKS_assoc"/>
</dbReference>
<comment type="caution">
    <text evidence="12">The sequence shown here is derived from an EMBL/GenBank/DDBJ whole genome shotgun (WGS) entry which is preliminary data.</text>
</comment>
<keyword evidence="3" id="KW-0597">Phosphoprotein</keyword>
<dbReference type="InterPro" id="IPR014043">
    <property type="entry name" value="Acyl_transferase_dom"/>
</dbReference>
<dbReference type="SUPFAM" id="SSF47336">
    <property type="entry name" value="ACP-like"/>
    <property type="match status" value="1"/>
</dbReference>
<dbReference type="InterPro" id="IPR011032">
    <property type="entry name" value="GroES-like_sf"/>
</dbReference>
<evidence type="ECO:0000259" key="10">
    <source>
        <dbReference type="PROSITE" id="PS52004"/>
    </source>
</evidence>
<dbReference type="CDD" id="cd05195">
    <property type="entry name" value="enoyl_red"/>
    <property type="match status" value="1"/>
</dbReference>
<dbReference type="Pfam" id="PF14765">
    <property type="entry name" value="PS-DH"/>
    <property type="match status" value="1"/>
</dbReference>
<dbReference type="PANTHER" id="PTHR43775:SF37">
    <property type="entry name" value="SI:DKEY-61P9.11"/>
    <property type="match status" value="1"/>
</dbReference>
<feature type="active site" description="Proton donor; for dehydratase activity" evidence="8">
    <location>
        <position position="1101"/>
    </location>
</feature>
<dbReference type="Gene3D" id="3.40.50.720">
    <property type="entry name" value="NAD(P)-binding Rossmann-like Domain"/>
    <property type="match status" value="3"/>
</dbReference>
<dbReference type="Pfam" id="PF16197">
    <property type="entry name" value="KAsynt_C_assoc"/>
    <property type="match status" value="1"/>
</dbReference>
<dbReference type="InterPro" id="IPR018201">
    <property type="entry name" value="Ketoacyl_synth_AS"/>
</dbReference>
<dbReference type="InterPro" id="IPR036291">
    <property type="entry name" value="NAD(P)-bd_dom_sf"/>
</dbReference>
<feature type="region of interest" description="C-terminal hotdog fold" evidence="8">
    <location>
        <begin position="1038"/>
        <end position="1183"/>
    </location>
</feature>
<dbReference type="SUPFAM" id="SSF53901">
    <property type="entry name" value="Thiolase-like"/>
    <property type="match status" value="1"/>
</dbReference>
<keyword evidence="5" id="KW-0045">Antibiotic biosynthesis</keyword>
<name>A0ABS1NMC1_9ACTN</name>
<dbReference type="SMART" id="SM00825">
    <property type="entry name" value="PKS_KS"/>
    <property type="match status" value="1"/>
</dbReference>
<evidence type="ECO:0000256" key="4">
    <source>
        <dbReference type="ARBA" id="ARBA00022679"/>
    </source>
</evidence>
<dbReference type="SMART" id="SM00823">
    <property type="entry name" value="PKS_PP"/>
    <property type="match status" value="1"/>
</dbReference>
<dbReference type="CDD" id="cd08955">
    <property type="entry name" value="KR_2_FAS_SDR_x"/>
    <property type="match status" value="1"/>
</dbReference>
<evidence type="ECO:0000256" key="1">
    <source>
        <dbReference type="ARBA" id="ARBA00004792"/>
    </source>
</evidence>
<dbReference type="SUPFAM" id="SSF55048">
    <property type="entry name" value="Probable ACP-binding domain of malonyl-CoA ACP transacylase"/>
    <property type="match status" value="1"/>
</dbReference>
<evidence type="ECO:0000256" key="5">
    <source>
        <dbReference type="ARBA" id="ARBA00023194"/>
    </source>
</evidence>
<dbReference type="Gene3D" id="3.10.129.110">
    <property type="entry name" value="Polyketide synthase dehydratase"/>
    <property type="match status" value="1"/>
</dbReference>
<dbReference type="InterPro" id="IPR049552">
    <property type="entry name" value="PKS_DH_N"/>
</dbReference>
<comment type="pathway">
    <text evidence="1">Antibiotic biosynthesis.</text>
</comment>
<evidence type="ECO:0000259" key="9">
    <source>
        <dbReference type="PROSITE" id="PS50075"/>
    </source>
</evidence>
<dbReference type="InterPro" id="IPR014030">
    <property type="entry name" value="Ketoacyl_synth_N"/>
</dbReference>
<dbReference type="Gene3D" id="3.40.47.10">
    <property type="match status" value="1"/>
</dbReference>
<dbReference type="Gene3D" id="1.10.1200.10">
    <property type="entry name" value="ACP-like"/>
    <property type="match status" value="1"/>
</dbReference>
<feature type="region of interest" description="N-terminal hotdog fold" evidence="8">
    <location>
        <begin position="899"/>
        <end position="1023"/>
    </location>
</feature>
<proteinExistence type="predicted"/>
<evidence type="ECO:0000313" key="12">
    <source>
        <dbReference type="EMBL" id="MBL1101143.1"/>
    </source>
</evidence>
<dbReference type="PROSITE" id="PS52019">
    <property type="entry name" value="PKS_MFAS_DH"/>
    <property type="match status" value="1"/>
</dbReference>